<dbReference type="VEuPathDB" id="VectorBase:PPAI000448"/>
<keyword evidence="3" id="KW-1185">Reference proteome</keyword>
<evidence type="ECO:0000313" key="3">
    <source>
        <dbReference type="Proteomes" id="UP000092462"/>
    </source>
</evidence>
<dbReference type="InterPro" id="IPR006201">
    <property type="entry name" value="Neur_channel"/>
</dbReference>
<dbReference type="EMBL" id="AJVK01009524">
    <property type="status" value="NOT_ANNOTATED_CDS"/>
    <property type="molecule type" value="Genomic_DNA"/>
</dbReference>
<dbReference type="FunFam" id="2.70.170.10:FF:000028">
    <property type="entry name" value="AcetylCholine Receptor"/>
    <property type="match status" value="1"/>
</dbReference>
<proteinExistence type="predicted"/>
<feature type="domain" description="Neurotransmitter-gated ion-channel ligand-binding" evidence="1">
    <location>
        <begin position="36"/>
        <end position="238"/>
    </location>
</feature>
<dbReference type="VEuPathDB" id="VectorBase:PPAPM1_002757"/>
<dbReference type="EnsemblMetazoa" id="PPAI000448-RA">
    <property type="protein sequence ID" value="PPAI000448-PA"/>
    <property type="gene ID" value="PPAI000448"/>
</dbReference>
<reference evidence="2" key="1">
    <citation type="submission" date="2022-08" db="UniProtKB">
        <authorList>
            <consortium name="EnsemblMetazoa"/>
        </authorList>
    </citation>
    <scope>IDENTIFICATION</scope>
    <source>
        <strain evidence="2">Israel</strain>
    </source>
</reference>
<dbReference type="Proteomes" id="UP000092462">
    <property type="component" value="Unassembled WGS sequence"/>
</dbReference>
<dbReference type="InterPro" id="IPR036734">
    <property type="entry name" value="Neur_chan_lig-bd_sf"/>
</dbReference>
<dbReference type="GO" id="GO:0004888">
    <property type="term" value="F:transmembrane signaling receptor activity"/>
    <property type="evidence" value="ECO:0007669"/>
    <property type="project" value="InterPro"/>
</dbReference>
<dbReference type="Pfam" id="PF02931">
    <property type="entry name" value="Neur_chan_LBD"/>
    <property type="match status" value="1"/>
</dbReference>
<name>A0A1B0CZC6_PHLPP</name>
<dbReference type="GO" id="GO:0016020">
    <property type="term" value="C:membrane"/>
    <property type="evidence" value="ECO:0007669"/>
    <property type="project" value="InterPro"/>
</dbReference>
<dbReference type="EMBL" id="AJVK01009525">
    <property type="status" value="NOT_ANNOTATED_CDS"/>
    <property type="molecule type" value="Genomic_DNA"/>
</dbReference>
<dbReference type="GO" id="GO:0005230">
    <property type="term" value="F:extracellular ligand-gated monoatomic ion channel activity"/>
    <property type="evidence" value="ECO:0007669"/>
    <property type="project" value="InterPro"/>
</dbReference>
<organism evidence="2 3">
    <name type="scientific">Phlebotomus papatasi</name>
    <name type="common">Sandfly</name>
    <dbReference type="NCBI Taxonomy" id="29031"/>
    <lineage>
        <taxon>Eukaryota</taxon>
        <taxon>Metazoa</taxon>
        <taxon>Ecdysozoa</taxon>
        <taxon>Arthropoda</taxon>
        <taxon>Hexapoda</taxon>
        <taxon>Insecta</taxon>
        <taxon>Pterygota</taxon>
        <taxon>Neoptera</taxon>
        <taxon>Endopterygota</taxon>
        <taxon>Diptera</taxon>
        <taxon>Nematocera</taxon>
        <taxon>Psychodoidea</taxon>
        <taxon>Psychodidae</taxon>
        <taxon>Phlebotomus</taxon>
        <taxon>Phlebotomus</taxon>
    </lineage>
</organism>
<dbReference type="AlphaFoldDB" id="A0A1B0CZC6"/>
<dbReference type="EMBL" id="AJVK01009526">
    <property type="status" value="NOT_ANNOTATED_CDS"/>
    <property type="molecule type" value="Genomic_DNA"/>
</dbReference>
<dbReference type="CDD" id="cd18989">
    <property type="entry name" value="LGIC_ECD_cation"/>
    <property type="match status" value="1"/>
</dbReference>
<dbReference type="PANTHER" id="PTHR18945">
    <property type="entry name" value="NEUROTRANSMITTER GATED ION CHANNEL"/>
    <property type="match status" value="1"/>
</dbReference>
<dbReference type="PRINTS" id="PR00252">
    <property type="entry name" value="NRIONCHANNEL"/>
</dbReference>
<evidence type="ECO:0000259" key="1">
    <source>
        <dbReference type="Pfam" id="PF02931"/>
    </source>
</evidence>
<sequence length="352" mass="39969">MKLVSKIILLLGALSVVVKFSLAVDCEKTPKNNELRLKKDMLCTYDKSVRPNGGSKNATIVKVKMVVKSYDYVEYNNHINVFVWMVMAWTDDHFKWDPREYGNLKTFYEMSDQIWMPDLSLYNGEIQENSCETTNCVISSTGSVICVPPCKYSGHCAGSFTRWPYDRQNCTLNFGAWINTGEEINFVPAKNSVETTDSLLNHEWKLVSISMKKHDGSYACCPNQTFPSLRYNFILERHASIFTVYLLIPTIVLFYRDSTAIIGILALNTIIVRILMGLECDVPHWLSSPVDMVKDSAAGKFVVDPSKIKMEKMEEGAEDDTAILVEPKANDHKNTTKWNFVASLIDRLVLII</sequence>
<dbReference type="SUPFAM" id="SSF63712">
    <property type="entry name" value="Nicotinic receptor ligand binding domain-like"/>
    <property type="match status" value="1"/>
</dbReference>
<dbReference type="InterPro" id="IPR006202">
    <property type="entry name" value="Neur_chan_lig-bd"/>
</dbReference>
<accession>A0A1B0CZC6</accession>
<evidence type="ECO:0000313" key="2">
    <source>
        <dbReference type="EnsemblMetazoa" id="PPAI000448-PA"/>
    </source>
</evidence>
<protein>
    <recommendedName>
        <fullName evidence="1">Neurotransmitter-gated ion-channel ligand-binding domain-containing protein</fullName>
    </recommendedName>
</protein>
<dbReference type="Gene3D" id="2.70.170.10">
    <property type="entry name" value="Neurotransmitter-gated ion-channel ligand-binding domain"/>
    <property type="match status" value="1"/>
</dbReference>